<dbReference type="PROSITE" id="PS50157">
    <property type="entry name" value="ZINC_FINGER_C2H2_2"/>
    <property type="match status" value="3"/>
</dbReference>
<keyword evidence="7" id="KW-1185">Reference proteome</keyword>
<protein>
    <submittedName>
        <fullName evidence="8">Zinc finger protein 876</fullName>
    </submittedName>
</protein>
<dbReference type="AlphaFoldDB" id="A0A7E6FNE7"/>
<dbReference type="PROSITE" id="PS00028">
    <property type="entry name" value="ZINC_FINGER_C2H2_1"/>
    <property type="match status" value="2"/>
</dbReference>
<dbReference type="InterPro" id="IPR036236">
    <property type="entry name" value="Znf_C2H2_sf"/>
</dbReference>
<dbReference type="RefSeq" id="XP_036368985.1">
    <property type="nucleotide sequence ID" value="XM_036513092.1"/>
</dbReference>
<proteinExistence type="predicted"/>
<evidence type="ECO:0000259" key="6">
    <source>
        <dbReference type="PROSITE" id="PS50157"/>
    </source>
</evidence>
<dbReference type="FunFam" id="3.30.160.60:FF:000912">
    <property type="entry name" value="Zinc finger protein 660"/>
    <property type="match status" value="1"/>
</dbReference>
<accession>A0A7E6FNE7</accession>
<dbReference type="Gene3D" id="3.30.160.60">
    <property type="entry name" value="Classic Zinc Finger"/>
    <property type="match status" value="3"/>
</dbReference>
<dbReference type="FunFam" id="3.30.160.60:FF:002343">
    <property type="entry name" value="Zinc finger protein 33A"/>
    <property type="match status" value="1"/>
</dbReference>
<sequence length="207" mass="24144">MLGSSKEISFVVCLVKSCKTLVYCEKDSYVFDDGDSESAKNHVFKIVNPKLLNFNFFFRIIFRGIYGDIGIKYICISDTSSILLIFQRLKEDVEIDVNLEEFISKRSNSCEICSKTLSQMTHLTRHKQSYNLYKSYHCDVYAKHKRIHTGEKPYCCVTCGKLFSRNDHLNNHKRTHTGERPYHCDTCGKSFSQDGHLIRHLRIHKKQ</sequence>
<feature type="domain" description="C2H2-type" evidence="6">
    <location>
        <begin position="154"/>
        <end position="181"/>
    </location>
</feature>
<evidence type="ECO:0000313" key="8">
    <source>
        <dbReference type="RefSeq" id="XP_036368985.1"/>
    </source>
</evidence>
<gene>
    <name evidence="8" type="primary">LOC118767825</name>
</gene>
<dbReference type="KEGG" id="osn:118767825"/>
<dbReference type="GO" id="GO:0008270">
    <property type="term" value="F:zinc ion binding"/>
    <property type="evidence" value="ECO:0007669"/>
    <property type="project" value="UniProtKB-KW"/>
</dbReference>
<evidence type="ECO:0000256" key="1">
    <source>
        <dbReference type="ARBA" id="ARBA00022723"/>
    </source>
</evidence>
<dbReference type="PANTHER" id="PTHR23234">
    <property type="entry name" value="ZNF44 PROTEIN"/>
    <property type="match status" value="1"/>
</dbReference>
<keyword evidence="4" id="KW-0862">Zinc</keyword>
<name>A0A7E6FNE7_9MOLL</name>
<reference evidence="8" key="1">
    <citation type="submission" date="2025-08" db="UniProtKB">
        <authorList>
            <consortium name="RefSeq"/>
        </authorList>
    </citation>
    <scope>IDENTIFICATION</scope>
</reference>
<evidence type="ECO:0000313" key="7">
    <source>
        <dbReference type="Proteomes" id="UP000515154"/>
    </source>
</evidence>
<dbReference type="Pfam" id="PF00096">
    <property type="entry name" value="zf-C2H2"/>
    <property type="match status" value="2"/>
</dbReference>
<feature type="domain" description="C2H2-type" evidence="6">
    <location>
        <begin position="108"/>
        <end position="153"/>
    </location>
</feature>
<keyword evidence="3 5" id="KW-0863">Zinc-finger</keyword>
<dbReference type="Proteomes" id="UP000515154">
    <property type="component" value="Linkage group LG24"/>
</dbReference>
<evidence type="ECO:0000256" key="2">
    <source>
        <dbReference type="ARBA" id="ARBA00022737"/>
    </source>
</evidence>
<dbReference type="SUPFAM" id="SSF57667">
    <property type="entry name" value="beta-beta-alpha zinc fingers"/>
    <property type="match status" value="2"/>
</dbReference>
<keyword evidence="1" id="KW-0479">Metal-binding</keyword>
<dbReference type="InterPro" id="IPR013087">
    <property type="entry name" value="Znf_C2H2_type"/>
</dbReference>
<organism evidence="7 8">
    <name type="scientific">Octopus sinensis</name>
    <name type="common">East Asian common octopus</name>
    <dbReference type="NCBI Taxonomy" id="2607531"/>
    <lineage>
        <taxon>Eukaryota</taxon>
        <taxon>Metazoa</taxon>
        <taxon>Spiralia</taxon>
        <taxon>Lophotrochozoa</taxon>
        <taxon>Mollusca</taxon>
        <taxon>Cephalopoda</taxon>
        <taxon>Coleoidea</taxon>
        <taxon>Octopodiformes</taxon>
        <taxon>Octopoda</taxon>
        <taxon>Incirrata</taxon>
        <taxon>Octopodidae</taxon>
        <taxon>Octopus</taxon>
    </lineage>
</organism>
<keyword evidence="2" id="KW-0677">Repeat</keyword>
<dbReference type="PANTHER" id="PTHR23234:SF10">
    <property type="entry name" value="RIKEN CDNA 6720489N17 GENE-RELATED"/>
    <property type="match status" value="1"/>
</dbReference>
<evidence type="ECO:0000256" key="4">
    <source>
        <dbReference type="ARBA" id="ARBA00022833"/>
    </source>
</evidence>
<feature type="domain" description="C2H2-type" evidence="6">
    <location>
        <begin position="182"/>
        <end position="207"/>
    </location>
</feature>
<dbReference type="SMART" id="SM00355">
    <property type="entry name" value="ZnF_C2H2"/>
    <property type="match status" value="3"/>
</dbReference>
<evidence type="ECO:0000256" key="5">
    <source>
        <dbReference type="PROSITE-ProRule" id="PRU00042"/>
    </source>
</evidence>
<evidence type="ECO:0000256" key="3">
    <source>
        <dbReference type="ARBA" id="ARBA00022771"/>
    </source>
</evidence>
<dbReference type="InterPro" id="IPR050758">
    <property type="entry name" value="Znf_C2H2-type"/>
</dbReference>